<dbReference type="Pfam" id="PF19045">
    <property type="entry name" value="Ligase_CoA_2"/>
    <property type="match status" value="1"/>
</dbReference>
<dbReference type="InterPro" id="IPR016102">
    <property type="entry name" value="Succinyl-CoA_synth-like"/>
</dbReference>
<evidence type="ECO:0000313" key="4">
    <source>
        <dbReference type="EMBL" id="RDI74340.1"/>
    </source>
</evidence>
<accession>A0A7M2YX81</accession>
<dbReference type="OrthoDB" id="190266at2"/>
<dbReference type="PROSITE" id="PS50975">
    <property type="entry name" value="ATP_GRASP"/>
    <property type="match status" value="1"/>
</dbReference>
<dbReference type="AlphaFoldDB" id="A0A7M2YX81"/>
<dbReference type="GO" id="GO:0046872">
    <property type="term" value="F:metal ion binding"/>
    <property type="evidence" value="ECO:0007669"/>
    <property type="project" value="InterPro"/>
</dbReference>
<keyword evidence="5" id="KW-1185">Reference proteome</keyword>
<dbReference type="InterPro" id="IPR000182">
    <property type="entry name" value="GNAT_dom"/>
</dbReference>
<dbReference type="EMBL" id="QQZY01000004">
    <property type="protein sequence ID" value="RDI74340.1"/>
    <property type="molecule type" value="Genomic_DNA"/>
</dbReference>
<evidence type="ECO:0000259" key="2">
    <source>
        <dbReference type="PROSITE" id="PS50975"/>
    </source>
</evidence>
<reference evidence="5" key="2">
    <citation type="journal article" date="2019" name="MicrobiologyOpen">
        <title>High-quality draft genome sequence of Gaiella occulta isolated from a 150 meter deep mineral water borehole and comparison with the genome sequences of other deep-branching lineages of the phylum Actinobacteria.</title>
        <authorList>
            <person name="Severino R."/>
            <person name="Froufe H.J.C."/>
            <person name="Barroso C."/>
            <person name="Albuquerque L."/>
            <person name="Lobo-da-Cunha A."/>
            <person name="da Costa M.S."/>
            <person name="Egas C."/>
        </authorList>
    </citation>
    <scope>NUCLEOTIDE SEQUENCE [LARGE SCALE GENOMIC DNA]</scope>
    <source>
        <strain evidence="5">F2-233</strain>
    </source>
</reference>
<dbReference type="InterPro" id="IPR003781">
    <property type="entry name" value="CoA-bd"/>
</dbReference>
<dbReference type="Gene3D" id="3.40.50.720">
    <property type="entry name" value="NAD(P)-binding Rossmann-like Domain"/>
    <property type="match status" value="1"/>
</dbReference>
<dbReference type="Pfam" id="PF13607">
    <property type="entry name" value="Succ_CoA_lig"/>
    <property type="match status" value="1"/>
</dbReference>
<dbReference type="GO" id="GO:0016747">
    <property type="term" value="F:acyltransferase activity, transferring groups other than amino-acyl groups"/>
    <property type="evidence" value="ECO:0007669"/>
    <property type="project" value="InterPro"/>
</dbReference>
<dbReference type="Proteomes" id="UP000254134">
    <property type="component" value="Unassembled WGS sequence"/>
</dbReference>
<dbReference type="InterPro" id="IPR016181">
    <property type="entry name" value="Acyl_CoA_acyltransferase"/>
</dbReference>
<dbReference type="InterPro" id="IPR043938">
    <property type="entry name" value="Ligase_CoA_dom"/>
</dbReference>
<keyword evidence="1" id="KW-0067">ATP-binding</keyword>
<name>A0A7M2YX81_9ACTN</name>
<evidence type="ECO:0000313" key="5">
    <source>
        <dbReference type="Proteomes" id="UP000254134"/>
    </source>
</evidence>
<dbReference type="SUPFAM" id="SSF56059">
    <property type="entry name" value="Glutathione synthetase ATP-binding domain-like"/>
    <property type="match status" value="1"/>
</dbReference>
<dbReference type="InterPro" id="IPR013815">
    <property type="entry name" value="ATP_grasp_subdomain_1"/>
</dbReference>
<dbReference type="SUPFAM" id="SSF55729">
    <property type="entry name" value="Acyl-CoA N-acyltransferases (Nat)"/>
    <property type="match status" value="1"/>
</dbReference>
<evidence type="ECO:0000256" key="1">
    <source>
        <dbReference type="PROSITE-ProRule" id="PRU00409"/>
    </source>
</evidence>
<feature type="domain" description="N-acetyltransferase" evidence="3">
    <location>
        <begin position="36"/>
        <end position="190"/>
    </location>
</feature>
<dbReference type="GO" id="GO:0043758">
    <property type="term" value="F:acetate-CoA ligase (ADP-forming) activity"/>
    <property type="evidence" value="ECO:0007669"/>
    <property type="project" value="InterPro"/>
</dbReference>
<dbReference type="Gene3D" id="3.30.470.20">
    <property type="entry name" value="ATP-grasp fold, B domain"/>
    <property type="match status" value="1"/>
</dbReference>
<dbReference type="SMART" id="SM00881">
    <property type="entry name" value="CoA_binding"/>
    <property type="match status" value="1"/>
</dbReference>
<dbReference type="Gene3D" id="3.30.1490.20">
    <property type="entry name" value="ATP-grasp fold, A domain"/>
    <property type="match status" value="1"/>
</dbReference>
<dbReference type="InterPro" id="IPR032875">
    <property type="entry name" value="Succ_CoA_lig_flav_dom"/>
</dbReference>
<dbReference type="Pfam" id="PF13549">
    <property type="entry name" value="ATP-grasp_5"/>
    <property type="match status" value="1"/>
</dbReference>
<comment type="caution">
    <text evidence="4">The sequence shown here is derived from an EMBL/GenBank/DDBJ whole genome shotgun (WGS) entry which is preliminary data.</text>
</comment>
<dbReference type="SUPFAM" id="SSF52210">
    <property type="entry name" value="Succinyl-CoA synthetase domains"/>
    <property type="match status" value="2"/>
</dbReference>
<dbReference type="PANTHER" id="PTHR42793">
    <property type="entry name" value="COA BINDING DOMAIN CONTAINING PROTEIN"/>
    <property type="match status" value="1"/>
</dbReference>
<dbReference type="GO" id="GO:0005524">
    <property type="term" value="F:ATP binding"/>
    <property type="evidence" value="ECO:0007669"/>
    <property type="project" value="UniProtKB-UniRule"/>
</dbReference>
<sequence>MTRRARRARLGSVPHLVQDQDMQATVDVILRDGTTLRLRAPSADDVDAIVAFFAGLSVRSRFLRFHGLAAAGERFARTLVDPDWEEAGSLIGVMGDGSDARIVSVANYSRLRDRHAAEAAFAVADDVQRKGIGTRMLEQLAARAAAHGIESFVAEVLPENAAMLSVFENIGFRAARALEGGVYEVTFPIESTPGYRERVDARDHVAVSASLRPFFAPSTVAVIGASPRRGSIGGELFRNVLAGGFTGAAYPVNRSGEPVAGVRAYPSIDEIPDEIDLGVICLPAEHVLEAAEATLRSGTRALCVISAGFAETGDEGRARQEQLLALVRAHGARLVGPNCLGIASAAVGLNATFAPRSFPAGRIGFSSQSGALGLALLQRAEARGLGVSAFVSIGNKADVSSNDLLEWWEDDGGTDLVLLYVESFGNPRKFARIARRVARDKPILAMKSGRSRAGQKAAGSHTAALAGSDAAVDAVFRQAGVLRADTLGELLDVAALLSTQPVPRGRRVAVLTNAGGLGILCADACESAGLSLPQLCEDTRAALAAVMPAEASTANPVDMLGSATAESYRAALPLVLADPGIDAVIVLFVPPVAVATADVGAAVSEAAAASGTSKPVLAAILAAEGAPSTLRRAAQIPSFAYPEAAARALGRAAERAEWLRRAAGTVPHLDGIDHAAATEVVERALGGAAEAWLGPGDVRALLEAYGLPVVPELVAAGPEEAVAAAEKLGYPAVVKTAAAGVHKTESGGVALDLASAADVRAAAARIGGSVIVQPLISGGVELLAGVAQDPVFGPLVAFGPGGIHAELIGDAQFRLAPLTDVDADELVGGGKAGRLVAGFRGAPPADAAALSDVLHRLSRLAEDVPELAELDLNPVLGLEHGAVVVDARVRLARPPAPTGPKSW</sequence>
<dbReference type="Pfam" id="PF13380">
    <property type="entry name" value="CoA_binding_2"/>
    <property type="match status" value="1"/>
</dbReference>
<dbReference type="PROSITE" id="PS51186">
    <property type="entry name" value="GNAT"/>
    <property type="match status" value="1"/>
</dbReference>
<gene>
    <name evidence="4" type="ORF">Gocc_1916</name>
</gene>
<dbReference type="Gene3D" id="3.40.630.30">
    <property type="match status" value="1"/>
</dbReference>
<organism evidence="4 5">
    <name type="scientific">Gaiella occulta</name>
    <dbReference type="NCBI Taxonomy" id="1002870"/>
    <lineage>
        <taxon>Bacteria</taxon>
        <taxon>Bacillati</taxon>
        <taxon>Actinomycetota</taxon>
        <taxon>Thermoleophilia</taxon>
        <taxon>Gaiellales</taxon>
        <taxon>Gaiellaceae</taxon>
        <taxon>Gaiella</taxon>
    </lineage>
</organism>
<dbReference type="Gene3D" id="3.40.50.261">
    <property type="entry name" value="Succinyl-CoA synthetase domains"/>
    <property type="match status" value="2"/>
</dbReference>
<dbReference type="PANTHER" id="PTHR42793:SF1">
    <property type="entry name" value="PEPTIDYL-LYSINE N-ACETYLTRANSFERASE PATZ"/>
    <property type="match status" value="1"/>
</dbReference>
<dbReference type="InterPro" id="IPR036291">
    <property type="entry name" value="NAD(P)-bd_dom_sf"/>
</dbReference>
<dbReference type="SUPFAM" id="SSF51735">
    <property type="entry name" value="NAD(P)-binding Rossmann-fold domains"/>
    <property type="match status" value="1"/>
</dbReference>
<protein>
    <submittedName>
        <fullName evidence="4">ATP-grasp domain</fullName>
    </submittedName>
</protein>
<proteinExistence type="predicted"/>
<dbReference type="Pfam" id="PF00583">
    <property type="entry name" value="Acetyltransf_1"/>
    <property type="match status" value="1"/>
</dbReference>
<dbReference type="InterPro" id="IPR011761">
    <property type="entry name" value="ATP-grasp"/>
</dbReference>
<evidence type="ECO:0000259" key="3">
    <source>
        <dbReference type="PROSITE" id="PS51186"/>
    </source>
</evidence>
<feature type="domain" description="ATP-grasp" evidence="2">
    <location>
        <begin position="699"/>
        <end position="778"/>
    </location>
</feature>
<keyword evidence="1" id="KW-0547">Nucleotide-binding</keyword>
<reference evidence="4 5" key="1">
    <citation type="submission" date="2018-07" db="EMBL/GenBank/DDBJ databases">
        <title>High-quality-draft genome sequence of Gaiella occulta.</title>
        <authorList>
            <person name="Severino R."/>
            <person name="Froufe H.J.C."/>
            <person name="Rainey F.A."/>
            <person name="Barroso C."/>
            <person name="Albuquerque L."/>
            <person name="Lobo-Da-Cunha A."/>
            <person name="Da Costa M.S."/>
            <person name="Egas C."/>
        </authorList>
    </citation>
    <scope>NUCLEOTIDE SEQUENCE [LARGE SCALE GENOMIC DNA]</scope>
    <source>
        <strain evidence="4 5">F2-233</strain>
    </source>
</reference>